<organism evidence="2 3">
    <name type="scientific">Salvator merianae</name>
    <name type="common">Argentine black and white tegu</name>
    <name type="synonym">Tupinambis merianae</name>
    <dbReference type="NCBI Taxonomy" id="96440"/>
    <lineage>
        <taxon>Eukaryota</taxon>
        <taxon>Metazoa</taxon>
        <taxon>Chordata</taxon>
        <taxon>Craniata</taxon>
        <taxon>Vertebrata</taxon>
        <taxon>Euteleostomi</taxon>
        <taxon>Lepidosauria</taxon>
        <taxon>Squamata</taxon>
        <taxon>Bifurcata</taxon>
        <taxon>Unidentata</taxon>
        <taxon>Episquamata</taxon>
        <taxon>Laterata</taxon>
        <taxon>Teiioidea</taxon>
        <taxon>Teiidae</taxon>
        <taxon>Salvator</taxon>
    </lineage>
</organism>
<dbReference type="Proteomes" id="UP000694421">
    <property type="component" value="Unplaced"/>
</dbReference>
<dbReference type="Ensembl" id="ENSSMRT00000026540.1">
    <property type="protein sequence ID" value="ENSSMRP00000022696.1"/>
    <property type="gene ID" value="ENSSMRG00000017620.1"/>
</dbReference>
<evidence type="ECO:0000313" key="3">
    <source>
        <dbReference type="Proteomes" id="UP000694421"/>
    </source>
</evidence>
<evidence type="ECO:0000313" key="2">
    <source>
        <dbReference type="Ensembl" id="ENSSMRP00000022696.1"/>
    </source>
</evidence>
<reference evidence="2" key="2">
    <citation type="submission" date="2025-09" db="UniProtKB">
        <authorList>
            <consortium name="Ensembl"/>
        </authorList>
    </citation>
    <scope>IDENTIFICATION</scope>
</reference>
<proteinExistence type="predicted"/>
<reference evidence="2" key="1">
    <citation type="submission" date="2025-08" db="UniProtKB">
        <authorList>
            <consortium name="Ensembl"/>
        </authorList>
    </citation>
    <scope>IDENTIFICATION</scope>
</reference>
<name>A0A8D0DWA8_SALMN</name>
<feature type="chain" id="PRO_5034267693" evidence="1">
    <location>
        <begin position="21"/>
        <end position="126"/>
    </location>
</feature>
<feature type="signal peptide" evidence="1">
    <location>
        <begin position="1"/>
        <end position="20"/>
    </location>
</feature>
<keyword evidence="3" id="KW-1185">Reference proteome</keyword>
<dbReference type="AlphaFoldDB" id="A0A8D0DWA8"/>
<evidence type="ECO:0000256" key="1">
    <source>
        <dbReference type="SAM" id="SignalP"/>
    </source>
</evidence>
<sequence length="126" mass="14586">CNNLSLQLSLPYLFYFFSLAVPASTRNGDWLAVATFLDTQRCLYKVSRNVDSVYLFERLPQISVQMYCLNPFFCLAWAEKEDHLSWLSCCVCCLCHEEPYNGGDCTSKNGWVSCIFWMTLNYSRVT</sequence>
<protein>
    <submittedName>
        <fullName evidence="2">Uncharacterized protein</fullName>
    </submittedName>
</protein>
<accession>A0A8D0DWA8</accession>
<keyword evidence="1" id="KW-0732">Signal</keyword>